<proteinExistence type="predicted"/>
<accession>A0A3B1DDD1</accession>
<organism evidence="2">
    <name type="scientific">hydrothermal vent metagenome</name>
    <dbReference type="NCBI Taxonomy" id="652676"/>
    <lineage>
        <taxon>unclassified sequences</taxon>
        <taxon>metagenomes</taxon>
        <taxon>ecological metagenomes</taxon>
    </lineage>
</organism>
<dbReference type="AlphaFoldDB" id="A0A3B1DDD1"/>
<name>A0A3B1DDD1_9ZZZZ</name>
<dbReference type="Pfam" id="PF03050">
    <property type="entry name" value="DDE_Tnp_IS66"/>
    <property type="match status" value="1"/>
</dbReference>
<reference evidence="2" key="1">
    <citation type="submission" date="2018-06" db="EMBL/GenBank/DDBJ databases">
        <authorList>
            <person name="Zhirakovskaya E."/>
        </authorList>
    </citation>
    <scope>NUCLEOTIDE SEQUENCE</scope>
</reference>
<dbReference type="InterPro" id="IPR004291">
    <property type="entry name" value="Transposase_IS66_central"/>
</dbReference>
<dbReference type="PANTHER" id="PTHR33678:SF1">
    <property type="entry name" value="BLL1576 PROTEIN"/>
    <property type="match status" value="1"/>
</dbReference>
<gene>
    <name evidence="2" type="ORF">MNBD_PLANCTO02-797</name>
</gene>
<evidence type="ECO:0000313" key="2">
    <source>
        <dbReference type="EMBL" id="VAX40339.1"/>
    </source>
</evidence>
<dbReference type="PANTHER" id="PTHR33678">
    <property type="entry name" value="BLL1576 PROTEIN"/>
    <property type="match status" value="1"/>
</dbReference>
<dbReference type="InterPro" id="IPR052344">
    <property type="entry name" value="Transposase-related"/>
</dbReference>
<sequence>MLYDHQRNRIRCSNSSVAEHPYSVYDFTPTRQRADPETFLKNFQGYLQADAYAGYEELYRTQEIQQVSCWAHARRTFFEAKTVQPMLAHRALLFIKNLYNVERQAKVEKSELQDSTMRQKLYADRFELRQEKSLPILNEFYDWLKATVGSLLPKSPVAGAIGYLLNRWDSFTRYCSEGMLAIDNNLTERTMRPCASEPEIIAYLKQHGAKTAEELKAGQSPTKEKVSKKKKCSPRKEVIDCSVANTKQR</sequence>
<feature type="domain" description="Transposase IS66 central" evidence="1">
    <location>
        <begin position="16"/>
        <end position="197"/>
    </location>
</feature>
<evidence type="ECO:0000259" key="1">
    <source>
        <dbReference type="Pfam" id="PF03050"/>
    </source>
</evidence>
<dbReference type="EMBL" id="UOGL01000427">
    <property type="protein sequence ID" value="VAX40339.1"/>
    <property type="molecule type" value="Genomic_DNA"/>
</dbReference>
<protein>
    <submittedName>
        <fullName evidence="2">Mobile element protein</fullName>
    </submittedName>
</protein>